<name>A0A1I7Y9E7_9BILA</name>
<dbReference type="AlphaFoldDB" id="A0A1I7Y9E7"/>
<keyword evidence="1" id="KW-1133">Transmembrane helix</keyword>
<feature type="transmembrane region" description="Helical" evidence="1">
    <location>
        <begin position="55"/>
        <end position="74"/>
    </location>
</feature>
<keyword evidence="1" id="KW-0472">Membrane</keyword>
<dbReference type="WBParaSite" id="L893_g14010.t1">
    <property type="protein sequence ID" value="L893_g14010.t1"/>
    <property type="gene ID" value="L893_g14010"/>
</dbReference>
<evidence type="ECO:0000256" key="1">
    <source>
        <dbReference type="SAM" id="Phobius"/>
    </source>
</evidence>
<keyword evidence="1" id="KW-0812">Transmembrane</keyword>
<protein>
    <submittedName>
        <fullName evidence="3">G_PROTEIN_RECEP_F1_2 domain-containing protein</fullName>
    </submittedName>
</protein>
<feature type="transmembrane region" description="Helical" evidence="1">
    <location>
        <begin position="21"/>
        <end position="43"/>
    </location>
</feature>
<reference evidence="3" key="1">
    <citation type="submission" date="2016-11" db="UniProtKB">
        <authorList>
            <consortium name="WormBaseParasite"/>
        </authorList>
    </citation>
    <scope>IDENTIFICATION</scope>
</reference>
<dbReference type="Proteomes" id="UP000095287">
    <property type="component" value="Unplaced"/>
</dbReference>
<keyword evidence="2" id="KW-1185">Reference proteome</keyword>
<accession>A0A1I7Y9E7</accession>
<proteinExistence type="predicted"/>
<sequence length="143" mass="16274">MLKADVNDPQAKMQNKKLLRLTVTIAFTSCSALCLLVIPDILMVFDVAGLSRYHIFFYLIGLNKCLLNVFVYTLRQRELRRAIIYCSLRILRLPATKWETSSAIPGTQSRVFHVNPDARSTMGKRYTVMAGRRTQADSFAAKE</sequence>
<evidence type="ECO:0000313" key="3">
    <source>
        <dbReference type="WBParaSite" id="L893_g14010.t1"/>
    </source>
</evidence>
<evidence type="ECO:0000313" key="2">
    <source>
        <dbReference type="Proteomes" id="UP000095287"/>
    </source>
</evidence>
<organism evidence="2 3">
    <name type="scientific">Steinernema glaseri</name>
    <dbReference type="NCBI Taxonomy" id="37863"/>
    <lineage>
        <taxon>Eukaryota</taxon>
        <taxon>Metazoa</taxon>
        <taxon>Ecdysozoa</taxon>
        <taxon>Nematoda</taxon>
        <taxon>Chromadorea</taxon>
        <taxon>Rhabditida</taxon>
        <taxon>Tylenchina</taxon>
        <taxon>Panagrolaimomorpha</taxon>
        <taxon>Strongyloidoidea</taxon>
        <taxon>Steinernematidae</taxon>
        <taxon>Steinernema</taxon>
    </lineage>
</organism>